<gene>
    <name evidence="1" type="ORF">NFG58_14805</name>
</gene>
<name>A0AAU7KG29_9GAMM</name>
<dbReference type="EMBL" id="CP098827">
    <property type="protein sequence ID" value="XBO69883.1"/>
    <property type="molecule type" value="Genomic_DNA"/>
</dbReference>
<dbReference type="Pfam" id="PF04315">
    <property type="entry name" value="EpmC"/>
    <property type="match status" value="1"/>
</dbReference>
<keyword evidence="1" id="KW-0648">Protein biosynthesis</keyword>
<evidence type="ECO:0000313" key="1">
    <source>
        <dbReference type="EMBL" id="XBO69883.1"/>
    </source>
</evidence>
<sequence>MEHRLEDVIELFDGLFLGPCNTRLVRGGDEPLYLPADDQVPWHRVIFARGFFASVLHEVSHWCIAGPRRRLLEDYGYWYEPDGRSEMQQQAFEKVEVAPQALERIFSEAAGLTFHVSVDNLGEVEVDREGFARRVAVRARRYRDEGLPRRAAAFEAALRGFYRQGLALSEAIELGREQLEPAIA</sequence>
<protein>
    <submittedName>
        <fullName evidence="1">Elongation factor P hydroxylase</fullName>
    </submittedName>
</protein>
<dbReference type="AlphaFoldDB" id="A0AAU7KG29"/>
<reference evidence="1" key="1">
    <citation type="submission" date="2022-06" db="EMBL/GenBank/DDBJ databases">
        <title>A novel DMS-producing enzyme.</title>
        <authorList>
            <person name="Zhang Y."/>
        </authorList>
    </citation>
    <scope>NUCLEOTIDE SEQUENCE</scope>
    <source>
        <strain evidence="1">RT37</strain>
    </source>
</reference>
<proteinExistence type="predicted"/>
<dbReference type="RefSeq" id="WP_348826851.1">
    <property type="nucleotide sequence ID" value="NZ_CP098827.1"/>
</dbReference>
<accession>A0AAU7KG29</accession>
<dbReference type="InterPro" id="IPR007411">
    <property type="entry name" value="EpmC"/>
</dbReference>
<dbReference type="GO" id="GO:0003746">
    <property type="term" value="F:translation elongation factor activity"/>
    <property type="evidence" value="ECO:0007669"/>
    <property type="project" value="UniProtKB-KW"/>
</dbReference>
<keyword evidence="1" id="KW-0251">Elongation factor</keyword>
<organism evidence="1">
    <name type="scientific">Halomonas sp. RT37</name>
    <dbReference type="NCBI Taxonomy" id="2950872"/>
    <lineage>
        <taxon>Bacteria</taxon>
        <taxon>Pseudomonadati</taxon>
        <taxon>Pseudomonadota</taxon>
        <taxon>Gammaproteobacteria</taxon>
        <taxon>Oceanospirillales</taxon>
        <taxon>Halomonadaceae</taxon>
        <taxon>Halomonas</taxon>
    </lineage>
</organism>